<reference evidence="2 3" key="1">
    <citation type="journal article" date="2024" name="Commun. Biol.">
        <title>Comparative genomic analysis of thermophilic fungi reveals convergent evolutionary adaptations and gene losses.</title>
        <authorList>
            <person name="Steindorff A.S."/>
            <person name="Aguilar-Pontes M.V."/>
            <person name="Robinson A.J."/>
            <person name="Andreopoulos B."/>
            <person name="LaButti K."/>
            <person name="Kuo A."/>
            <person name="Mondo S."/>
            <person name="Riley R."/>
            <person name="Otillar R."/>
            <person name="Haridas S."/>
            <person name="Lipzen A."/>
            <person name="Grimwood J."/>
            <person name="Schmutz J."/>
            <person name="Clum A."/>
            <person name="Reid I.D."/>
            <person name="Moisan M.C."/>
            <person name="Butler G."/>
            <person name="Nguyen T.T.M."/>
            <person name="Dewar K."/>
            <person name="Conant G."/>
            <person name="Drula E."/>
            <person name="Henrissat B."/>
            <person name="Hansel C."/>
            <person name="Singer S."/>
            <person name="Hutchinson M.I."/>
            <person name="de Vries R.P."/>
            <person name="Natvig D.O."/>
            <person name="Powell A.J."/>
            <person name="Tsang A."/>
            <person name="Grigoriev I.V."/>
        </authorList>
    </citation>
    <scope>NUCLEOTIDE SEQUENCE [LARGE SCALE GENOMIC DNA]</scope>
    <source>
        <strain evidence="2 3">CBS 494.80</strain>
    </source>
</reference>
<dbReference type="EMBL" id="JAZHXI010000002">
    <property type="protein sequence ID" value="KAL2075057.1"/>
    <property type="molecule type" value="Genomic_DNA"/>
</dbReference>
<protein>
    <submittedName>
        <fullName evidence="2">Uncharacterized protein</fullName>
    </submittedName>
</protein>
<evidence type="ECO:0000313" key="3">
    <source>
        <dbReference type="Proteomes" id="UP001595075"/>
    </source>
</evidence>
<keyword evidence="3" id="KW-1185">Reference proteome</keyword>
<feature type="region of interest" description="Disordered" evidence="1">
    <location>
        <begin position="1"/>
        <end position="21"/>
    </location>
</feature>
<evidence type="ECO:0000256" key="1">
    <source>
        <dbReference type="SAM" id="MobiDB-lite"/>
    </source>
</evidence>
<proteinExistence type="predicted"/>
<sequence>MDRKPIPTHEKPPSYDTAGSSSGTEIILFAEAIIEVDKFNDDSTTPAILFQAATSGYTGEFYTYKKLTTINHQFHDQSRCHMHVVGLNPNLAGLNAAVLADQISRQIAGKEMESGKLGERVLVEVKRLLVIWKDEESRLRRYPLSDNGTQQHCCTNLLQLSTRQIQMVFSKMEMRGWIDRLTIVYKIK</sequence>
<comment type="caution">
    <text evidence="2">The sequence shown here is derived from an EMBL/GenBank/DDBJ whole genome shotgun (WGS) entry which is preliminary data.</text>
</comment>
<name>A0ABR4CYT7_9HELO</name>
<dbReference type="Proteomes" id="UP001595075">
    <property type="component" value="Unassembled WGS sequence"/>
</dbReference>
<accession>A0ABR4CYT7</accession>
<gene>
    <name evidence="2" type="ORF">VTL71DRAFT_8837</name>
</gene>
<organism evidence="2 3">
    <name type="scientific">Oculimacula yallundae</name>
    <dbReference type="NCBI Taxonomy" id="86028"/>
    <lineage>
        <taxon>Eukaryota</taxon>
        <taxon>Fungi</taxon>
        <taxon>Dikarya</taxon>
        <taxon>Ascomycota</taxon>
        <taxon>Pezizomycotina</taxon>
        <taxon>Leotiomycetes</taxon>
        <taxon>Helotiales</taxon>
        <taxon>Ploettnerulaceae</taxon>
        <taxon>Oculimacula</taxon>
    </lineage>
</organism>
<evidence type="ECO:0000313" key="2">
    <source>
        <dbReference type="EMBL" id="KAL2075057.1"/>
    </source>
</evidence>
<feature type="compositionally biased region" description="Basic and acidic residues" evidence="1">
    <location>
        <begin position="1"/>
        <end position="13"/>
    </location>
</feature>